<feature type="transmembrane region" description="Helical" evidence="7">
    <location>
        <begin position="229"/>
        <end position="251"/>
    </location>
</feature>
<dbReference type="EMBL" id="JAVDVX010000005">
    <property type="protein sequence ID" value="MDR7091072.1"/>
    <property type="molecule type" value="Genomic_DNA"/>
</dbReference>
<dbReference type="RefSeq" id="WP_310073933.1">
    <property type="nucleotide sequence ID" value="NZ_JAVDVX010000005.1"/>
</dbReference>
<evidence type="ECO:0000259" key="8">
    <source>
        <dbReference type="Pfam" id="PF00535"/>
    </source>
</evidence>
<evidence type="ECO:0000256" key="5">
    <source>
        <dbReference type="ARBA" id="ARBA00022989"/>
    </source>
</evidence>
<evidence type="ECO:0000313" key="10">
    <source>
        <dbReference type="Proteomes" id="UP001253595"/>
    </source>
</evidence>
<keyword evidence="3" id="KW-0808">Transferase</keyword>
<dbReference type="PANTHER" id="PTHR48090">
    <property type="entry name" value="UNDECAPRENYL-PHOSPHATE 4-DEOXY-4-FORMAMIDO-L-ARABINOSE TRANSFERASE-RELATED"/>
    <property type="match status" value="1"/>
</dbReference>
<evidence type="ECO:0000256" key="4">
    <source>
        <dbReference type="ARBA" id="ARBA00022692"/>
    </source>
</evidence>
<protein>
    <submittedName>
        <fullName evidence="9">Glycosyltransferase involved in cell wall biosynthesis</fullName>
    </submittedName>
</protein>
<evidence type="ECO:0000256" key="6">
    <source>
        <dbReference type="ARBA" id="ARBA00023136"/>
    </source>
</evidence>
<dbReference type="CDD" id="cd04187">
    <property type="entry name" value="DPM1_like_bac"/>
    <property type="match status" value="1"/>
</dbReference>
<keyword evidence="2" id="KW-0328">Glycosyltransferase</keyword>
<keyword evidence="10" id="KW-1185">Reference proteome</keyword>
<accession>A0ABU1V116</accession>
<feature type="transmembrane region" description="Helical" evidence="7">
    <location>
        <begin position="263"/>
        <end position="288"/>
    </location>
</feature>
<dbReference type="InterPro" id="IPR050256">
    <property type="entry name" value="Glycosyltransferase_2"/>
</dbReference>
<proteinExistence type="predicted"/>
<dbReference type="InterPro" id="IPR029044">
    <property type="entry name" value="Nucleotide-diphossugar_trans"/>
</dbReference>
<evidence type="ECO:0000256" key="7">
    <source>
        <dbReference type="SAM" id="Phobius"/>
    </source>
</evidence>
<dbReference type="Gene3D" id="3.90.550.10">
    <property type="entry name" value="Spore Coat Polysaccharide Biosynthesis Protein SpsA, Chain A"/>
    <property type="match status" value="1"/>
</dbReference>
<sequence>MKLISVVTPCYNEEDNVQECVKLIQSVFSHYDNYTYEHIFIDNASTDKTLDILRDIASTDKHVKVIANSRNFGHIRSPYHGLLQAHGDAVILFVADLQDPASLIPEFIKKWEEGFQTVVGTKRSSEESSVMFTIRKLYYKTVNRLSNIDLIDNFTGFGLYDKEVIDHLRSINDPYPYFRGLIAEIGLRIHQIPYDQPVRVRGITKNNFFTLYDIGMLGIISHSQVPLRIATMAGFLLSFISIFIAAIYFLLKLIFWNSFSLGMAPVVIGIFFFASVQLFFVGILGEYLGSIHIYSKRRPLVIEKERINF</sequence>
<reference evidence="9 10" key="1">
    <citation type="submission" date="2023-07" db="EMBL/GenBank/DDBJ databases">
        <title>Sorghum-associated microbial communities from plants grown in Nebraska, USA.</title>
        <authorList>
            <person name="Schachtman D."/>
        </authorList>
    </citation>
    <scope>NUCLEOTIDE SEQUENCE [LARGE SCALE GENOMIC DNA]</scope>
    <source>
        <strain evidence="9 10">BE190</strain>
    </source>
</reference>
<gene>
    <name evidence="9" type="ORF">J2X05_003098</name>
</gene>
<comment type="subcellular location">
    <subcellularLocation>
        <location evidence="1">Membrane</location>
        <topology evidence="1">Multi-pass membrane protein</topology>
    </subcellularLocation>
</comment>
<evidence type="ECO:0000256" key="1">
    <source>
        <dbReference type="ARBA" id="ARBA00004141"/>
    </source>
</evidence>
<dbReference type="Proteomes" id="UP001253595">
    <property type="component" value="Unassembled WGS sequence"/>
</dbReference>
<name>A0ABU1V116_9GAMM</name>
<dbReference type="PANTHER" id="PTHR48090:SF1">
    <property type="entry name" value="PROPHAGE BACTOPRENOL GLUCOSYL TRANSFERASE HOMOLOG"/>
    <property type="match status" value="1"/>
</dbReference>
<keyword evidence="4 7" id="KW-0812">Transmembrane</keyword>
<evidence type="ECO:0000256" key="2">
    <source>
        <dbReference type="ARBA" id="ARBA00022676"/>
    </source>
</evidence>
<dbReference type="Pfam" id="PF00535">
    <property type="entry name" value="Glycos_transf_2"/>
    <property type="match status" value="1"/>
</dbReference>
<organism evidence="9 10">
    <name type="scientific">Cellvibrio fibrivorans</name>
    <dbReference type="NCBI Taxonomy" id="126350"/>
    <lineage>
        <taxon>Bacteria</taxon>
        <taxon>Pseudomonadati</taxon>
        <taxon>Pseudomonadota</taxon>
        <taxon>Gammaproteobacteria</taxon>
        <taxon>Cellvibrionales</taxon>
        <taxon>Cellvibrionaceae</taxon>
        <taxon>Cellvibrio</taxon>
    </lineage>
</organism>
<evidence type="ECO:0000256" key="3">
    <source>
        <dbReference type="ARBA" id="ARBA00022679"/>
    </source>
</evidence>
<evidence type="ECO:0000313" key="9">
    <source>
        <dbReference type="EMBL" id="MDR7091072.1"/>
    </source>
</evidence>
<keyword evidence="5 7" id="KW-1133">Transmembrane helix</keyword>
<comment type="caution">
    <text evidence="9">The sequence shown here is derived from an EMBL/GenBank/DDBJ whole genome shotgun (WGS) entry which is preliminary data.</text>
</comment>
<feature type="domain" description="Glycosyltransferase 2-like" evidence="8">
    <location>
        <begin position="5"/>
        <end position="168"/>
    </location>
</feature>
<keyword evidence="6 7" id="KW-0472">Membrane</keyword>
<dbReference type="SUPFAM" id="SSF53448">
    <property type="entry name" value="Nucleotide-diphospho-sugar transferases"/>
    <property type="match status" value="1"/>
</dbReference>
<dbReference type="InterPro" id="IPR001173">
    <property type="entry name" value="Glyco_trans_2-like"/>
</dbReference>